<organism evidence="2">
    <name type="scientific">Spongospora subterranea</name>
    <dbReference type="NCBI Taxonomy" id="70186"/>
    <lineage>
        <taxon>Eukaryota</taxon>
        <taxon>Sar</taxon>
        <taxon>Rhizaria</taxon>
        <taxon>Endomyxa</taxon>
        <taxon>Phytomyxea</taxon>
        <taxon>Plasmodiophorida</taxon>
        <taxon>Plasmodiophoridae</taxon>
        <taxon>Spongospora</taxon>
    </lineage>
</organism>
<reference evidence="2" key="1">
    <citation type="submission" date="2015-04" db="EMBL/GenBank/DDBJ databases">
        <title>The genome sequence of the plant pathogenic Rhizarian Plasmodiophora brassicae reveals insights in its biotrophic life cycle and the origin of chitin synthesis.</title>
        <authorList>
            <person name="Schwelm A."/>
            <person name="Fogelqvist J."/>
            <person name="Knaust A."/>
            <person name="Julke S."/>
            <person name="Lilja T."/>
            <person name="Dhandapani V."/>
            <person name="Bonilla-Rosso G."/>
            <person name="Karlsson M."/>
            <person name="Shevchenko A."/>
            <person name="Choi S.R."/>
            <person name="Kim H.G."/>
            <person name="Park J.Y."/>
            <person name="Lim Y.P."/>
            <person name="Ludwig-Muller J."/>
            <person name="Dixelius C."/>
        </authorList>
    </citation>
    <scope>NUCLEOTIDE SEQUENCE</scope>
    <source>
        <tissue evidence="2">Potato root galls</tissue>
    </source>
</reference>
<sequence>MCLILFSTKTFAYVFYGSLVSSLCSTPVPLVFVFLVFEVLYHNTTPSSCSTMLYFLSLARFHPFSFPLPPSHRNPHITTTLVVTFSGCDNSLSLPPFFVLLIQSLSCKGPCSVQRDTIDGNYPWVGVLSLLSLPSQILL</sequence>
<keyword evidence="1" id="KW-0812">Transmembrane</keyword>
<proteinExistence type="predicted"/>
<dbReference type="EMBL" id="HACM01000080">
    <property type="protein sequence ID" value="CRZ00522.1"/>
    <property type="molecule type" value="Transcribed_RNA"/>
</dbReference>
<name>A0A0H5QG15_9EUKA</name>
<protein>
    <submittedName>
        <fullName evidence="2">Uncharacterized protein</fullName>
    </submittedName>
</protein>
<keyword evidence="1" id="KW-0472">Membrane</keyword>
<feature type="transmembrane region" description="Helical" evidence="1">
    <location>
        <begin position="13"/>
        <end position="37"/>
    </location>
</feature>
<dbReference type="AlphaFoldDB" id="A0A0H5QG15"/>
<keyword evidence="1" id="KW-1133">Transmembrane helix</keyword>
<evidence type="ECO:0000313" key="2">
    <source>
        <dbReference type="EMBL" id="CRZ00522.1"/>
    </source>
</evidence>
<accession>A0A0H5QG15</accession>
<evidence type="ECO:0000256" key="1">
    <source>
        <dbReference type="SAM" id="Phobius"/>
    </source>
</evidence>